<dbReference type="Proteomes" id="UP000557717">
    <property type="component" value="Unassembled WGS sequence"/>
</dbReference>
<dbReference type="PANTHER" id="PTHR37946">
    <property type="entry name" value="SLL1969 PROTEIN"/>
    <property type="match status" value="1"/>
</dbReference>
<dbReference type="Gene3D" id="3.40.50.1820">
    <property type="entry name" value="alpha/beta hydrolase"/>
    <property type="match status" value="1"/>
</dbReference>
<dbReference type="RefSeq" id="WP_221285186.1">
    <property type="nucleotide sequence ID" value="NZ_JACHFD010000015.1"/>
</dbReference>
<organism evidence="2 3">
    <name type="scientific">Haloferula luteola</name>
    <dbReference type="NCBI Taxonomy" id="595692"/>
    <lineage>
        <taxon>Bacteria</taxon>
        <taxon>Pseudomonadati</taxon>
        <taxon>Verrucomicrobiota</taxon>
        <taxon>Verrucomicrobiia</taxon>
        <taxon>Verrucomicrobiales</taxon>
        <taxon>Verrucomicrobiaceae</taxon>
        <taxon>Haloferula</taxon>
    </lineage>
</organism>
<evidence type="ECO:0000313" key="2">
    <source>
        <dbReference type="EMBL" id="MBB5352766.1"/>
    </source>
</evidence>
<dbReference type="SUPFAM" id="SSF53474">
    <property type="entry name" value="alpha/beta-Hydrolases"/>
    <property type="match status" value="1"/>
</dbReference>
<name>A0A840V6U8_9BACT</name>
<dbReference type="PANTHER" id="PTHR37946:SF1">
    <property type="entry name" value="SLL1969 PROTEIN"/>
    <property type="match status" value="1"/>
</dbReference>
<evidence type="ECO:0000259" key="1">
    <source>
        <dbReference type="Pfam" id="PF00561"/>
    </source>
</evidence>
<keyword evidence="3" id="KW-1185">Reference proteome</keyword>
<dbReference type="Pfam" id="PF00561">
    <property type="entry name" value="Abhydrolase_1"/>
    <property type="match status" value="1"/>
</dbReference>
<dbReference type="AlphaFoldDB" id="A0A840V6U8"/>
<dbReference type="InterPro" id="IPR029058">
    <property type="entry name" value="AB_hydrolase_fold"/>
</dbReference>
<feature type="domain" description="AB hydrolase-1" evidence="1">
    <location>
        <begin position="24"/>
        <end position="132"/>
    </location>
</feature>
<proteinExistence type="predicted"/>
<evidence type="ECO:0000313" key="3">
    <source>
        <dbReference type="Proteomes" id="UP000557717"/>
    </source>
</evidence>
<accession>A0A840V6U8</accession>
<reference evidence="2 3" key="1">
    <citation type="submission" date="2020-08" db="EMBL/GenBank/DDBJ databases">
        <title>Genomic Encyclopedia of Type Strains, Phase IV (KMG-IV): sequencing the most valuable type-strain genomes for metagenomic binning, comparative biology and taxonomic classification.</title>
        <authorList>
            <person name="Goeker M."/>
        </authorList>
    </citation>
    <scope>NUCLEOTIDE SEQUENCE [LARGE SCALE GENOMIC DNA]</scope>
    <source>
        <strain evidence="2 3">YC6886</strain>
    </source>
</reference>
<comment type="caution">
    <text evidence="2">The sequence shown here is derived from an EMBL/GenBank/DDBJ whole genome shotgun (WGS) entry which is preliminary data.</text>
</comment>
<protein>
    <submittedName>
        <fullName evidence="2">Pimeloyl-ACP methyl ester carboxylesterase</fullName>
    </submittedName>
</protein>
<gene>
    <name evidence="2" type="ORF">HNR46_003014</name>
</gene>
<sequence>MKPALIAMGMLPLLTHAAEKPEGVILLHGLCRRAASMEKMARALNQAAYLVLNQEYPSRKDTIENLSESILPLALDHPKLADCEKIHFVTHSMGGLLVRSYFHRHTDARVGRVVMLGPPNRGSEVIDAIGHWWIVQKLNGPAGSELGTSPESTAHQLGELPFEVGVIAGDRSINWINSLMIHGPDDGKVSVANTRLESLQDHVIVHVSHPYLMKRPQVIELTQRFLRSGSFAESPAPDSTATSAR</sequence>
<dbReference type="InterPro" id="IPR000073">
    <property type="entry name" value="AB_hydrolase_1"/>
</dbReference>
<dbReference type="EMBL" id="JACHFD010000015">
    <property type="protein sequence ID" value="MBB5352766.1"/>
    <property type="molecule type" value="Genomic_DNA"/>
</dbReference>